<gene>
    <name evidence="3" type="ORF">BN12_2000006</name>
</gene>
<dbReference type="Gene3D" id="3.60.40.10">
    <property type="entry name" value="PPM-type phosphatase domain"/>
    <property type="match status" value="1"/>
</dbReference>
<organism evidence="3 4">
    <name type="scientific">Nostocoides japonicum T1-X7</name>
    <dbReference type="NCBI Taxonomy" id="1194083"/>
    <lineage>
        <taxon>Bacteria</taxon>
        <taxon>Bacillati</taxon>
        <taxon>Actinomycetota</taxon>
        <taxon>Actinomycetes</taxon>
        <taxon>Micrococcales</taxon>
        <taxon>Intrasporangiaceae</taxon>
        <taxon>Nostocoides</taxon>
    </lineage>
</organism>
<dbReference type="SMART" id="SM00332">
    <property type="entry name" value="PP2Cc"/>
    <property type="match status" value="1"/>
</dbReference>
<evidence type="ECO:0000259" key="2">
    <source>
        <dbReference type="PROSITE" id="PS51746"/>
    </source>
</evidence>
<dbReference type="Pfam" id="PF13240">
    <property type="entry name" value="Zn_Ribbon_1"/>
    <property type="match status" value="1"/>
</dbReference>
<reference evidence="3 4" key="1">
    <citation type="journal article" date="2013" name="ISME J.">
        <title>A metabolic model for members of the genus Tetrasphaera involved in enhanced biological phosphorus removal.</title>
        <authorList>
            <person name="Kristiansen R."/>
            <person name="Nguyen H.T.T."/>
            <person name="Saunders A.M."/>
            <person name="Nielsen J.L."/>
            <person name="Wimmer R."/>
            <person name="Le V.Q."/>
            <person name="McIlroy S.J."/>
            <person name="Petrovski S."/>
            <person name="Seviour R.J."/>
            <person name="Calteau A."/>
            <person name="Nielsen K.L."/>
            <person name="Nielsen P.H."/>
        </authorList>
    </citation>
    <scope>NUCLEOTIDE SEQUENCE [LARGE SCALE GENOMIC DNA]</scope>
    <source>
        <strain evidence="3 4">T1-X7</strain>
    </source>
</reference>
<dbReference type="SUPFAM" id="SSF81606">
    <property type="entry name" value="PP2C-like"/>
    <property type="match status" value="1"/>
</dbReference>
<dbReference type="OrthoDB" id="9801841at2"/>
<protein>
    <submittedName>
        <fullName evidence="3">Putative magnesium or manganese-dependent protein phosphatase</fullName>
    </submittedName>
</protein>
<accession>A0A077LUL8</accession>
<evidence type="ECO:0000256" key="1">
    <source>
        <dbReference type="SAM" id="MobiDB-lite"/>
    </source>
</evidence>
<dbReference type="InterPro" id="IPR001932">
    <property type="entry name" value="PPM-type_phosphatase-like_dom"/>
</dbReference>
<name>A0A077LUL8_9MICO</name>
<evidence type="ECO:0000313" key="4">
    <source>
        <dbReference type="Proteomes" id="UP000035721"/>
    </source>
</evidence>
<dbReference type="RefSeq" id="WP_048554439.1">
    <property type="nucleotide sequence ID" value="NZ_HF570958.1"/>
</dbReference>
<dbReference type="EMBL" id="CAJB01000114">
    <property type="protein sequence ID" value="CCH77558.1"/>
    <property type="molecule type" value="Genomic_DNA"/>
</dbReference>
<feature type="region of interest" description="Disordered" evidence="1">
    <location>
        <begin position="40"/>
        <end position="91"/>
    </location>
</feature>
<feature type="compositionally biased region" description="Low complexity" evidence="1">
    <location>
        <begin position="40"/>
        <end position="64"/>
    </location>
</feature>
<dbReference type="PROSITE" id="PS51746">
    <property type="entry name" value="PPM_2"/>
    <property type="match status" value="1"/>
</dbReference>
<comment type="caution">
    <text evidence="3">The sequence shown here is derived from an EMBL/GenBank/DDBJ whole genome shotgun (WGS) entry which is preliminary data.</text>
</comment>
<sequence>MTVYTPQPPAGASSATCPSCGESLPEGARFCEVCGTAVPATPTTGPADGAPRPASPTPAAVVPSDGGTRETPPVDDASPISTPTARPHGVDGTPVAAPRACAECGAPVGDDGYCTVCGTKAPSERDHFEEAPAAWVAGVCDRGVTHLRNEDAMALYADPEPGGRAVLVVCDGVSNSDDSDVVSLAAARAARDVLRRPLPKGAGGASAEALAVRAFADAAAAAQTAVIANTSPSSPRPASCTLVIGTVDGSVGGGVDGPVGDQVVRCAVIGDSRAYLLPDVGEGRQLLVDDSMAAALIEAGTPREQAEVSRHAHAITKWLGLDSPDQVPRTAQATVDGPGWLLVCSDGLWNYASEPAALRARIDAVGTTEPLTLARALVDWAIEQGGHDNITVTLARLGATAPGPTATDER</sequence>
<keyword evidence="4" id="KW-1185">Reference proteome</keyword>
<dbReference type="InterPro" id="IPR026870">
    <property type="entry name" value="Zinc_ribbon_dom"/>
</dbReference>
<dbReference type="STRING" id="1194083.BN12_2000006"/>
<dbReference type="AlphaFoldDB" id="A0A077LUL8"/>
<feature type="domain" description="PPM-type phosphatase" evidence="2">
    <location>
        <begin position="125"/>
        <end position="397"/>
    </location>
</feature>
<dbReference type="Pfam" id="PF13672">
    <property type="entry name" value="PP2C_2"/>
    <property type="match status" value="1"/>
</dbReference>
<evidence type="ECO:0000313" key="3">
    <source>
        <dbReference type="EMBL" id="CCH77558.1"/>
    </source>
</evidence>
<dbReference type="InterPro" id="IPR036457">
    <property type="entry name" value="PPM-type-like_dom_sf"/>
</dbReference>
<proteinExistence type="predicted"/>
<feature type="region of interest" description="Disordered" evidence="1">
    <location>
        <begin position="1"/>
        <end position="21"/>
    </location>
</feature>
<dbReference type="Proteomes" id="UP000035721">
    <property type="component" value="Unassembled WGS sequence"/>
</dbReference>